<comment type="caution">
    <text evidence="2">The sequence shown here is derived from an EMBL/GenBank/DDBJ whole genome shotgun (WGS) entry which is preliminary data.</text>
</comment>
<dbReference type="Proteomes" id="UP000652013">
    <property type="component" value="Unassembled WGS sequence"/>
</dbReference>
<feature type="compositionally biased region" description="Basic and acidic residues" evidence="1">
    <location>
        <begin position="1"/>
        <end position="19"/>
    </location>
</feature>
<name>A0A8J4DGV3_9ACTN</name>
<evidence type="ECO:0000313" key="3">
    <source>
        <dbReference type="Proteomes" id="UP000652013"/>
    </source>
</evidence>
<gene>
    <name evidence="2" type="ORF">Sya03_09990</name>
</gene>
<evidence type="ECO:0000256" key="1">
    <source>
        <dbReference type="SAM" id="MobiDB-lite"/>
    </source>
</evidence>
<keyword evidence="3" id="KW-1185">Reference proteome</keyword>
<sequence length="122" mass="12585">MQDDRTSQQRVESELRHGAYGDQVLDDSTDTPEGAPQSPADVPELKSTIDADVDPEVLRNGGPTRTPGMMTTTGGNAGPNSIKRHPNRPTDGTKVANTTTGDATTGGFTSEAGGTSDASTAI</sequence>
<feature type="compositionally biased region" description="Polar residues" evidence="1">
    <location>
        <begin position="112"/>
        <end position="122"/>
    </location>
</feature>
<protein>
    <submittedName>
        <fullName evidence="2">Uncharacterized protein</fullName>
    </submittedName>
</protein>
<feature type="compositionally biased region" description="Low complexity" evidence="1">
    <location>
        <begin position="61"/>
        <end position="74"/>
    </location>
</feature>
<dbReference type="RefSeq" id="WP_203936961.1">
    <property type="nucleotide sequence ID" value="NZ_BAAAGJ010000005.1"/>
</dbReference>
<evidence type="ECO:0000313" key="2">
    <source>
        <dbReference type="EMBL" id="GIJ01647.1"/>
    </source>
</evidence>
<reference evidence="2" key="1">
    <citation type="submission" date="2021-01" db="EMBL/GenBank/DDBJ databases">
        <title>Whole genome shotgun sequence of Spirilliplanes yamanashiensis NBRC 15828.</title>
        <authorList>
            <person name="Komaki H."/>
            <person name="Tamura T."/>
        </authorList>
    </citation>
    <scope>NUCLEOTIDE SEQUENCE</scope>
    <source>
        <strain evidence="2">NBRC 15828</strain>
    </source>
</reference>
<organism evidence="2 3">
    <name type="scientific">Spirilliplanes yamanashiensis</name>
    <dbReference type="NCBI Taxonomy" id="42233"/>
    <lineage>
        <taxon>Bacteria</taxon>
        <taxon>Bacillati</taxon>
        <taxon>Actinomycetota</taxon>
        <taxon>Actinomycetes</taxon>
        <taxon>Micromonosporales</taxon>
        <taxon>Micromonosporaceae</taxon>
        <taxon>Spirilliplanes</taxon>
    </lineage>
</organism>
<dbReference type="EMBL" id="BOOY01000005">
    <property type="protein sequence ID" value="GIJ01647.1"/>
    <property type="molecule type" value="Genomic_DNA"/>
</dbReference>
<accession>A0A8J4DGV3</accession>
<feature type="compositionally biased region" description="Low complexity" evidence="1">
    <location>
        <begin position="98"/>
        <end position="109"/>
    </location>
</feature>
<proteinExistence type="predicted"/>
<dbReference type="AlphaFoldDB" id="A0A8J4DGV3"/>
<feature type="region of interest" description="Disordered" evidence="1">
    <location>
        <begin position="1"/>
        <end position="122"/>
    </location>
</feature>